<keyword evidence="1" id="KW-0472">Membrane</keyword>
<dbReference type="EMBL" id="JAFCLK010000055">
    <property type="protein sequence ID" value="MBR1141084.1"/>
    <property type="molecule type" value="Genomic_DNA"/>
</dbReference>
<proteinExistence type="predicted"/>
<dbReference type="Proteomes" id="UP001314635">
    <property type="component" value="Unassembled WGS sequence"/>
</dbReference>
<sequence length="96" mass="10082">MSTSVKSLLAIVVALIAIACFASSVLKLYLGLLVISLLVSFAVVGFVAWLIEALVRQRDASIKRRIASVRSVLTEDAAPLSMTSVDQAAPPTPRGG</sequence>
<evidence type="ECO:0000256" key="1">
    <source>
        <dbReference type="SAM" id="Phobius"/>
    </source>
</evidence>
<keyword evidence="3" id="KW-1185">Reference proteome</keyword>
<keyword evidence="1" id="KW-1133">Transmembrane helix</keyword>
<protein>
    <submittedName>
        <fullName evidence="2">Uncharacterized protein</fullName>
    </submittedName>
</protein>
<gene>
    <name evidence="2" type="ORF">JQ619_35600</name>
</gene>
<accession>A0ABS5GJ73</accession>
<dbReference type="RefSeq" id="WP_012042262.1">
    <property type="nucleotide sequence ID" value="NZ_JABFDP010000002.1"/>
</dbReference>
<keyword evidence="1" id="KW-0812">Transmembrane</keyword>
<comment type="caution">
    <text evidence="2">The sequence shown here is derived from an EMBL/GenBank/DDBJ whole genome shotgun (WGS) entry which is preliminary data.</text>
</comment>
<name>A0ABS5GJ73_9BRAD</name>
<evidence type="ECO:0000313" key="3">
    <source>
        <dbReference type="Proteomes" id="UP001314635"/>
    </source>
</evidence>
<dbReference type="PROSITE" id="PS51257">
    <property type="entry name" value="PROKAR_LIPOPROTEIN"/>
    <property type="match status" value="1"/>
</dbReference>
<feature type="transmembrane region" description="Helical" evidence="1">
    <location>
        <begin position="32"/>
        <end position="55"/>
    </location>
</feature>
<reference evidence="3" key="1">
    <citation type="journal article" date="2021" name="ISME J.">
        <title>Evolutionary origin and ecological implication of a unique nif island in free-living Bradyrhizobium lineages.</title>
        <authorList>
            <person name="Tao J."/>
        </authorList>
    </citation>
    <scope>NUCLEOTIDE SEQUENCE [LARGE SCALE GENOMIC DNA]</scope>
    <source>
        <strain evidence="3">SZCCT0094</strain>
    </source>
</reference>
<evidence type="ECO:0000313" key="2">
    <source>
        <dbReference type="EMBL" id="MBR1141084.1"/>
    </source>
</evidence>
<organism evidence="2 3">
    <name type="scientific">Bradyrhizobium denitrificans</name>
    <dbReference type="NCBI Taxonomy" id="2734912"/>
    <lineage>
        <taxon>Bacteria</taxon>
        <taxon>Pseudomonadati</taxon>
        <taxon>Pseudomonadota</taxon>
        <taxon>Alphaproteobacteria</taxon>
        <taxon>Hyphomicrobiales</taxon>
        <taxon>Nitrobacteraceae</taxon>
        <taxon>Bradyrhizobium</taxon>
    </lineage>
</organism>